<feature type="compositionally biased region" description="Low complexity" evidence="6">
    <location>
        <begin position="160"/>
        <end position="175"/>
    </location>
</feature>
<feature type="transmembrane region" description="Helical" evidence="7">
    <location>
        <begin position="261"/>
        <end position="282"/>
    </location>
</feature>
<dbReference type="GO" id="GO:0045454">
    <property type="term" value="P:cell redox homeostasis"/>
    <property type="evidence" value="ECO:0007669"/>
    <property type="project" value="TreeGrafter"/>
</dbReference>
<dbReference type="Proteomes" id="UP000428260">
    <property type="component" value="Chromosome"/>
</dbReference>
<dbReference type="Pfam" id="PF02683">
    <property type="entry name" value="DsbD_TM"/>
    <property type="match status" value="1"/>
</dbReference>
<dbReference type="GO" id="GO:0017004">
    <property type="term" value="P:cytochrome complex assembly"/>
    <property type="evidence" value="ECO:0007669"/>
    <property type="project" value="UniProtKB-KW"/>
</dbReference>
<feature type="domain" description="Thiol:disulfide interchange protein DsbD N-terminal" evidence="9">
    <location>
        <begin position="27"/>
        <end position="145"/>
    </location>
</feature>
<dbReference type="Gene3D" id="3.40.30.10">
    <property type="entry name" value="Glutaredoxin"/>
    <property type="match status" value="1"/>
</dbReference>
<dbReference type="EMBL" id="CP046401">
    <property type="protein sequence ID" value="QGY42438.1"/>
    <property type="molecule type" value="Genomic_DNA"/>
</dbReference>
<evidence type="ECO:0000256" key="7">
    <source>
        <dbReference type="SAM" id="Phobius"/>
    </source>
</evidence>
<evidence type="ECO:0000313" key="11">
    <source>
        <dbReference type="Proteomes" id="UP000428260"/>
    </source>
</evidence>
<proteinExistence type="predicted"/>
<feature type="domain" description="Cytochrome C biogenesis protein transmembrane" evidence="8">
    <location>
        <begin position="182"/>
        <end position="396"/>
    </location>
</feature>
<dbReference type="InterPro" id="IPR003834">
    <property type="entry name" value="Cyt_c_assmbl_TM_dom"/>
</dbReference>
<dbReference type="RefSeq" id="WP_158862579.1">
    <property type="nucleotide sequence ID" value="NZ_CP046401.1"/>
</dbReference>
<evidence type="ECO:0000256" key="5">
    <source>
        <dbReference type="ARBA" id="ARBA00023136"/>
    </source>
</evidence>
<dbReference type="Pfam" id="PF13899">
    <property type="entry name" value="Thioredoxin_7"/>
    <property type="match status" value="1"/>
</dbReference>
<feature type="transmembrane region" description="Helical" evidence="7">
    <location>
        <begin position="440"/>
        <end position="460"/>
    </location>
</feature>
<evidence type="ECO:0000256" key="3">
    <source>
        <dbReference type="ARBA" id="ARBA00022748"/>
    </source>
</evidence>
<dbReference type="PANTHER" id="PTHR32234:SF0">
    <property type="entry name" value="THIOL:DISULFIDE INTERCHANGE PROTEIN DSBD"/>
    <property type="match status" value="1"/>
</dbReference>
<accession>A0A6I6JMZ5</accession>
<dbReference type="AlphaFoldDB" id="A0A6I6JMZ5"/>
<dbReference type="InterPro" id="IPR036929">
    <property type="entry name" value="DsbDN_sf"/>
</dbReference>
<feature type="transmembrane region" description="Helical" evidence="7">
    <location>
        <begin position="373"/>
        <end position="390"/>
    </location>
</feature>
<feature type="transmembrane region" description="Helical" evidence="7">
    <location>
        <begin position="181"/>
        <end position="205"/>
    </location>
</feature>
<protein>
    <submittedName>
        <fullName evidence="10">Disulfide bond formation protein DsbD</fullName>
    </submittedName>
</protein>
<reference evidence="10 11" key="1">
    <citation type="submission" date="2019-11" db="EMBL/GenBank/DDBJ databases">
        <authorList>
            <person name="Zheng R.K."/>
            <person name="Sun C.M."/>
        </authorList>
    </citation>
    <scope>NUCLEOTIDE SEQUENCE [LARGE SCALE GENOMIC DNA]</scope>
    <source>
        <strain evidence="10 11">WC007</strain>
    </source>
</reference>
<dbReference type="GO" id="GO:0016020">
    <property type="term" value="C:membrane"/>
    <property type="evidence" value="ECO:0007669"/>
    <property type="project" value="UniProtKB-SubCell"/>
</dbReference>
<feature type="transmembrane region" description="Helical" evidence="7">
    <location>
        <begin position="226"/>
        <end position="249"/>
    </location>
</feature>
<dbReference type="InterPro" id="IPR036249">
    <property type="entry name" value="Thioredoxin-like_sf"/>
</dbReference>
<evidence type="ECO:0000259" key="9">
    <source>
        <dbReference type="Pfam" id="PF11412"/>
    </source>
</evidence>
<feature type="transmembrane region" description="Helical" evidence="7">
    <location>
        <begin position="342"/>
        <end position="361"/>
    </location>
</feature>
<dbReference type="SUPFAM" id="SSF52833">
    <property type="entry name" value="Thioredoxin-like"/>
    <property type="match status" value="1"/>
</dbReference>
<keyword evidence="5 7" id="KW-0472">Membrane</keyword>
<keyword evidence="3" id="KW-0201">Cytochrome c-type biogenesis</keyword>
<evidence type="ECO:0000256" key="1">
    <source>
        <dbReference type="ARBA" id="ARBA00004141"/>
    </source>
</evidence>
<dbReference type="GO" id="GO:0015035">
    <property type="term" value="F:protein-disulfide reductase activity"/>
    <property type="evidence" value="ECO:0007669"/>
    <property type="project" value="TreeGrafter"/>
</dbReference>
<dbReference type="KEGG" id="mcos:GM418_01840"/>
<evidence type="ECO:0000256" key="4">
    <source>
        <dbReference type="ARBA" id="ARBA00022989"/>
    </source>
</evidence>
<feature type="transmembrane region" description="Helical" evidence="7">
    <location>
        <begin position="410"/>
        <end position="428"/>
    </location>
</feature>
<evidence type="ECO:0000259" key="8">
    <source>
        <dbReference type="Pfam" id="PF02683"/>
    </source>
</evidence>
<evidence type="ECO:0000256" key="6">
    <source>
        <dbReference type="SAM" id="MobiDB-lite"/>
    </source>
</evidence>
<dbReference type="Pfam" id="PF11412">
    <property type="entry name" value="DsbD_N"/>
    <property type="match status" value="1"/>
</dbReference>
<dbReference type="InterPro" id="IPR028250">
    <property type="entry name" value="DsbDN"/>
</dbReference>
<feature type="transmembrane region" description="Helical" evidence="7">
    <location>
        <begin position="303"/>
        <end position="330"/>
    </location>
</feature>
<dbReference type="PANTHER" id="PTHR32234">
    <property type="entry name" value="THIOL:DISULFIDE INTERCHANGE PROTEIN DSBD"/>
    <property type="match status" value="1"/>
</dbReference>
<keyword evidence="4 7" id="KW-1133">Transmembrane helix</keyword>
<sequence>MKKISVIIVLVLSVLFVKGQIVNPTSWTFDSKQNGDEVELIFKASIEDGWHLYDTYLPEGGPIATAFVFDDSTKFEFIGDIQKNPEPVKVFDETFQMNVGYFSHEATLTQKIKLLSDNEIEIKGYVLFMSCNDETCTPPNETEFSFTFNKGETSGETGLSPTSNEEITSSSTSGSASGQTIWLFVLISALAGLAAILTPCVFPMIPMTVSFFIRGSENRSKAIRTGFFFGFSIVLIFTLLGALFSFGIFGPNVGSILSTHWIPNLLFFILFLVFAISFFGAFEIVLPSSLVNKTDSQADKGGLIGAFFMALTTVIVSFSCTGPFIGALIIQAVQDGGMRPLIGMFFFGLAFATPFTLLAIFPSALSKLPKSGGWLNAIKVVFAFILLAFGLKFVSNIDQVYGLGILSREIYLAIWIVVFSILGMYFLGKIKFSHDSDLPYVGVGRLFLSIATFTFVIYLFTGLLGNPLSSISSLIPPAGTNTYLTQNTSSNAVHSSSTEELCGPAKYADKLHLPHGLPGYFDYEQGLACAQEQGKPAFVVFKGHACANCKKMENSVWADPEALQILSEKYVIIGLYTDDRTKLPEDEWINSDVDGKVKKTMGQKNLDLLISKYGTNTIPYHAIVEPDGTEYTMSVTFDDEEFKTFLEKGI</sequence>
<keyword evidence="11" id="KW-1185">Reference proteome</keyword>
<feature type="region of interest" description="Disordered" evidence="6">
    <location>
        <begin position="152"/>
        <end position="175"/>
    </location>
</feature>
<name>A0A6I6JMZ5_9BACT</name>
<dbReference type="Gene3D" id="2.60.40.1250">
    <property type="entry name" value="Thiol:disulfide interchange protein DsbD, N-terminal domain"/>
    <property type="match status" value="1"/>
</dbReference>
<keyword evidence="2 7" id="KW-0812">Transmembrane</keyword>
<comment type="subcellular location">
    <subcellularLocation>
        <location evidence="1">Membrane</location>
        <topology evidence="1">Multi-pass membrane protein</topology>
    </subcellularLocation>
</comment>
<evidence type="ECO:0000256" key="2">
    <source>
        <dbReference type="ARBA" id="ARBA00022692"/>
    </source>
</evidence>
<evidence type="ECO:0000313" key="10">
    <source>
        <dbReference type="EMBL" id="QGY42438.1"/>
    </source>
</evidence>
<gene>
    <name evidence="10" type="ORF">GM418_01840</name>
</gene>
<organism evidence="10 11">
    <name type="scientific">Maribellus comscasis</name>
    <dbReference type="NCBI Taxonomy" id="2681766"/>
    <lineage>
        <taxon>Bacteria</taxon>
        <taxon>Pseudomonadati</taxon>
        <taxon>Bacteroidota</taxon>
        <taxon>Bacteroidia</taxon>
        <taxon>Marinilabiliales</taxon>
        <taxon>Prolixibacteraceae</taxon>
        <taxon>Maribellus</taxon>
    </lineage>
</organism>